<sequence>MDLCFVCFLLPNTGVTLCNYIVVDYINYWWLAFGVIDKDWDQLSKRLGSKMENKNILDLECDYHLSNLEL</sequence>
<dbReference type="Proteomes" id="UP001229421">
    <property type="component" value="Unassembled WGS sequence"/>
</dbReference>
<keyword evidence="2" id="KW-1185">Reference proteome</keyword>
<name>A0AAD8JTV6_TARER</name>
<reference evidence="1" key="1">
    <citation type="journal article" date="2023" name="bioRxiv">
        <title>Improved chromosome-level genome assembly for marigold (Tagetes erecta).</title>
        <authorList>
            <person name="Jiang F."/>
            <person name="Yuan L."/>
            <person name="Wang S."/>
            <person name="Wang H."/>
            <person name="Xu D."/>
            <person name="Wang A."/>
            <person name="Fan W."/>
        </authorList>
    </citation>
    <scope>NUCLEOTIDE SEQUENCE</scope>
    <source>
        <strain evidence="1">WSJ</strain>
        <tissue evidence="1">Leaf</tissue>
    </source>
</reference>
<organism evidence="1 2">
    <name type="scientific">Tagetes erecta</name>
    <name type="common">African marigold</name>
    <dbReference type="NCBI Taxonomy" id="13708"/>
    <lineage>
        <taxon>Eukaryota</taxon>
        <taxon>Viridiplantae</taxon>
        <taxon>Streptophyta</taxon>
        <taxon>Embryophyta</taxon>
        <taxon>Tracheophyta</taxon>
        <taxon>Spermatophyta</taxon>
        <taxon>Magnoliopsida</taxon>
        <taxon>eudicotyledons</taxon>
        <taxon>Gunneridae</taxon>
        <taxon>Pentapetalae</taxon>
        <taxon>asterids</taxon>
        <taxon>campanulids</taxon>
        <taxon>Asterales</taxon>
        <taxon>Asteraceae</taxon>
        <taxon>Asteroideae</taxon>
        <taxon>Heliantheae alliance</taxon>
        <taxon>Tageteae</taxon>
        <taxon>Tagetes</taxon>
    </lineage>
</organism>
<comment type="caution">
    <text evidence="1">The sequence shown here is derived from an EMBL/GenBank/DDBJ whole genome shotgun (WGS) entry which is preliminary data.</text>
</comment>
<gene>
    <name evidence="1" type="ORF">QVD17_37334</name>
</gene>
<evidence type="ECO:0000313" key="2">
    <source>
        <dbReference type="Proteomes" id="UP001229421"/>
    </source>
</evidence>
<proteinExistence type="predicted"/>
<dbReference type="AlphaFoldDB" id="A0AAD8JTV6"/>
<protein>
    <submittedName>
        <fullName evidence="1">Uncharacterized protein</fullName>
    </submittedName>
</protein>
<evidence type="ECO:0000313" key="1">
    <source>
        <dbReference type="EMBL" id="KAK1410795.1"/>
    </source>
</evidence>
<accession>A0AAD8JTV6</accession>
<dbReference type="EMBL" id="JAUHHV010000010">
    <property type="protein sequence ID" value="KAK1410795.1"/>
    <property type="molecule type" value="Genomic_DNA"/>
</dbReference>